<dbReference type="AlphaFoldDB" id="A0A4R8MBH9"/>
<proteinExistence type="predicted"/>
<dbReference type="Proteomes" id="UP000295066">
    <property type="component" value="Unassembled WGS sequence"/>
</dbReference>
<keyword evidence="2" id="KW-0645">Protease</keyword>
<evidence type="ECO:0000313" key="3">
    <source>
        <dbReference type="Proteomes" id="UP000295066"/>
    </source>
</evidence>
<keyword evidence="2" id="KW-0031">Aminopeptidase</keyword>
<comment type="caution">
    <text evidence="2">The sequence shown here is derived from an EMBL/GenBank/DDBJ whole genome shotgun (WGS) entry which is preliminary data.</text>
</comment>
<dbReference type="InterPro" id="IPR058739">
    <property type="entry name" value="NicX"/>
</dbReference>
<sequence>MDFVEVARRILEDNMGLKPGETFLVLYDHTTLRIGESLFEAAGTLGAKALALRMPLLSKNGEEPFAPAAAAMEHADVVIAATGTSLTHTQAKKRACAAGARVATMPKITEDMFFHGPITADYGKVAELTGRVTALLSEARAAELHSGGYVLRMSLEGRSGVPSTGIYRNRGESGNLPTGESYIAPVEGTAEGEVLVDGSFAGIGVLSAPLHLVFRKGLLVRAEGPDAERLETMLGNNPGARNLAELGIGTNDKARVTGVILEDEKIYGTVHIALGSNDTFGGTVAAGVHVDGIITRPRLLLDGKTVVEEGKVHAG</sequence>
<keyword evidence="1" id="KW-0479">Metal-binding</keyword>
<dbReference type="GO" id="GO:0046872">
    <property type="term" value="F:metal ion binding"/>
    <property type="evidence" value="ECO:0007669"/>
    <property type="project" value="UniProtKB-KW"/>
</dbReference>
<dbReference type="RefSeq" id="WP_133955944.1">
    <property type="nucleotide sequence ID" value="NZ_SORI01000002.1"/>
</dbReference>
<keyword evidence="3" id="KW-1185">Reference proteome</keyword>
<evidence type="ECO:0000256" key="1">
    <source>
        <dbReference type="ARBA" id="ARBA00022723"/>
    </source>
</evidence>
<accession>A0A4R8MBH9</accession>
<keyword evidence="2" id="KW-0378">Hydrolase</keyword>
<dbReference type="EMBL" id="SORI01000002">
    <property type="protein sequence ID" value="TDY63099.1"/>
    <property type="molecule type" value="Genomic_DNA"/>
</dbReference>
<protein>
    <submittedName>
        <fullName evidence="2">Leucyl aminopeptidase (Aminopeptidase T)</fullName>
    </submittedName>
</protein>
<dbReference type="PANTHER" id="PTHR34448:SF1">
    <property type="entry name" value="BLL6088 PROTEIN"/>
    <property type="match status" value="1"/>
</dbReference>
<dbReference type="InterPro" id="IPR052170">
    <property type="entry name" value="M29_Exopeptidase"/>
</dbReference>
<dbReference type="GO" id="GO:0004177">
    <property type="term" value="F:aminopeptidase activity"/>
    <property type="evidence" value="ECO:0007669"/>
    <property type="project" value="UniProtKB-KW"/>
</dbReference>
<gene>
    <name evidence="2" type="ORF">C8D99_10280</name>
</gene>
<organism evidence="2 3">
    <name type="scientific">Aminivibrio pyruvatiphilus</name>
    <dbReference type="NCBI Taxonomy" id="1005740"/>
    <lineage>
        <taxon>Bacteria</taxon>
        <taxon>Thermotogati</taxon>
        <taxon>Synergistota</taxon>
        <taxon>Synergistia</taxon>
        <taxon>Synergistales</taxon>
        <taxon>Aminobacteriaceae</taxon>
        <taxon>Aminivibrio</taxon>
    </lineage>
</organism>
<dbReference type="PANTHER" id="PTHR34448">
    <property type="entry name" value="AMINOPEPTIDASE"/>
    <property type="match status" value="1"/>
</dbReference>
<dbReference type="OrthoDB" id="9803993at2"/>
<name>A0A4R8MBH9_9BACT</name>
<dbReference type="SUPFAM" id="SSF144052">
    <property type="entry name" value="Thermophilic metalloprotease-like"/>
    <property type="match status" value="1"/>
</dbReference>
<evidence type="ECO:0000313" key="2">
    <source>
        <dbReference type="EMBL" id="TDY63099.1"/>
    </source>
</evidence>
<dbReference type="Pfam" id="PF26233">
    <property type="entry name" value="NicX"/>
    <property type="match status" value="1"/>
</dbReference>
<dbReference type="GO" id="GO:0006508">
    <property type="term" value="P:proteolysis"/>
    <property type="evidence" value="ECO:0007669"/>
    <property type="project" value="InterPro"/>
</dbReference>
<reference evidence="2 3" key="1">
    <citation type="submission" date="2019-03" db="EMBL/GenBank/DDBJ databases">
        <title>Genomic Encyclopedia of Type Strains, Phase IV (KMG-IV): sequencing the most valuable type-strain genomes for metagenomic binning, comparative biology and taxonomic classification.</title>
        <authorList>
            <person name="Goeker M."/>
        </authorList>
    </citation>
    <scope>NUCLEOTIDE SEQUENCE [LARGE SCALE GENOMIC DNA]</scope>
    <source>
        <strain evidence="2 3">DSM 25964</strain>
    </source>
</reference>